<gene>
    <name evidence="14" type="ORF">ANCCAN_15570</name>
</gene>
<keyword evidence="15" id="KW-1185">Reference proteome</keyword>
<proteinExistence type="inferred from homology"/>
<evidence type="ECO:0000256" key="1">
    <source>
        <dbReference type="ARBA" id="ARBA00003537"/>
    </source>
</evidence>
<keyword evidence="12" id="KW-1133">Transmembrane helix</keyword>
<comment type="caution">
    <text evidence="14">The sequence shown here is derived from an EMBL/GenBank/DDBJ whole genome shotgun (WGS) entry which is preliminary data.</text>
</comment>
<dbReference type="OrthoDB" id="10250191at2759"/>
<keyword evidence="6" id="KW-0677">Repeat</keyword>
<feature type="transmembrane region" description="Helical" evidence="12">
    <location>
        <begin position="578"/>
        <end position="600"/>
    </location>
</feature>
<evidence type="ECO:0000256" key="10">
    <source>
        <dbReference type="ARBA" id="ARBA00048586"/>
    </source>
</evidence>
<dbReference type="Pfam" id="PF00614">
    <property type="entry name" value="PLDc"/>
    <property type="match status" value="1"/>
</dbReference>
<dbReference type="GO" id="GO:0008444">
    <property type="term" value="F:CDP-diacylglycerol-glycerol-3-phosphate 3-phosphatidyltransferase activity"/>
    <property type="evidence" value="ECO:0007669"/>
    <property type="project" value="UniProtKB-EC"/>
</dbReference>
<comment type="subcellular location">
    <subcellularLocation>
        <location evidence="11">Mitochondrion</location>
    </subcellularLocation>
</comment>
<keyword evidence="11" id="KW-0067">ATP-binding</keyword>
<keyword evidence="4 11" id="KW-0444">Lipid biosynthesis</keyword>
<comment type="function">
    <text evidence="1 11">Functions in the biosynthesis of the anionic phospholipids phosphatidylglycerol and cardiolipin.</text>
</comment>
<dbReference type="Proteomes" id="UP000252519">
    <property type="component" value="Unassembled WGS sequence"/>
</dbReference>
<evidence type="ECO:0000256" key="4">
    <source>
        <dbReference type="ARBA" id="ARBA00022516"/>
    </source>
</evidence>
<keyword evidence="12" id="KW-0472">Membrane</keyword>
<comment type="similarity">
    <text evidence="3 11">Belongs to the CDP-alcohol phosphatidyltransferase class-II family.</text>
</comment>
<keyword evidence="11" id="KW-0547">Nucleotide-binding</keyword>
<evidence type="ECO:0000256" key="12">
    <source>
        <dbReference type="SAM" id="Phobius"/>
    </source>
</evidence>
<keyword evidence="8 11" id="KW-0594">Phospholipid biosynthesis</keyword>
<name>A0A368G263_ANCCA</name>
<dbReference type="InterPro" id="IPR001736">
    <property type="entry name" value="PLipase_D/transphosphatidylase"/>
</dbReference>
<evidence type="ECO:0000256" key="5">
    <source>
        <dbReference type="ARBA" id="ARBA00022679"/>
    </source>
</evidence>
<dbReference type="UniPathway" id="UPA00084">
    <property type="reaction ID" value="UER00503"/>
</dbReference>
<dbReference type="EC" id="2.7.8.5" evidence="11"/>
<dbReference type="Gene3D" id="3.30.870.10">
    <property type="entry name" value="Endonuclease Chain A"/>
    <property type="match status" value="2"/>
</dbReference>
<keyword evidence="5 11" id="KW-0808">Transferase</keyword>
<dbReference type="CDD" id="cd09137">
    <property type="entry name" value="PLDc_PGS1_euk_2"/>
    <property type="match status" value="1"/>
</dbReference>
<keyword evidence="12" id="KW-0812">Transmembrane</keyword>
<evidence type="ECO:0000259" key="13">
    <source>
        <dbReference type="PROSITE" id="PS50035"/>
    </source>
</evidence>
<dbReference type="PROSITE" id="PS50035">
    <property type="entry name" value="PLD"/>
    <property type="match status" value="2"/>
</dbReference>
<evidence type="ECO:0000256" key="3">
    <source>
        <dbReference type="ARBA" id="ARBA00010682"/>
    </source>
</evidence>
<evidence type="ECO:0000313" key="15">
    <source>
        <dbReference type="Proteomes" id="UP000252519"/>
    </source>
</evidence>
<feature type="domain" description="PLD phosphodiesterase" evidence="13">
    <location>
        <begin position="106"/>
        <end position="132"/>
    </location>
</feature>
<dbReference type="CDD" id="cd09135">
    <property type="entry name" value="PLDc_PGS1_euk_1"/>
    <property type="match status" value="1"/>
</dbReference>
<dbReference type="GO" id="GO:0005739">
    <property type="term" value="C:mitochondrion"/>
    <property type="evidence" value="ECO:0007669"/>
    <property type="project" value="UniProtKB-SubCell"/>
</dbReference>
<feature type="domain" description="PLD phosphodiesterase" evidence="13">
    <location>
        <begin position="331"/>
        <end position="361"/>
    </location>
</feature>
<dbReference type="STRING" id="29170.A0A368G263"/>
<organism evidence="14 15">
    <name type="scientific">Ancylostoma caninum</name>
    <name type="common">Dog hookworm</name>
    <dbReference type="NCBI Taxonomy" id="29170"/>
    <lineage>
        <taxon>Eukaryota</taxon>
        <taxon>Metazoa</taxon>
        <taxon>Ecdysozoa</taxon>
        <taxon>Nematoda</taxon>
        <taxon>Chromadorea</taxon>
        <taxon>Rhabditida</taxon>
        <taxon>Rhabditina</taxon>
        <taxon>Rhabditomorpha</taxon>
        <taxon>Strongyloidea</taxon>
        <taxon>Ancylostomatidae</taxon>
        <taxon>Ancylostomatinae</taxon>
        <taxon>Ancylostoma</taxon>
    </lineage>
</organism>
<evidence type="ECO:0000256" key="9">
    <source>
        <dbReference type="ARBA" id="ARBA00023264"/>
    </source>
</evidence>
<accession>A0A368G263</accession>
<comment type="pathway">
    <text evidence="2 11">Phospholipid metabolism; phosphatidylglycerol biosynthesis; phosphatidylglycerol from CDP-diacylglycerol: step 1/2.</text>
</comment>
<dbReference type="PANTHER" id="PTHR12586">
    <property type="entry name" value="CDP-DIACYLGLYCEROL--SERINE O-PHOSPHATIDYLTRANSFERASE"/>
    <property type="match status" value="1"/>
</dbReference>
<dbReference type="SMART" id="SM00155">
    <property type="entry name" value="PLDc"/>
    <property type="match status" value="2"/>
</dbReference>
<reference evidence="14 15" key="1">
    <citation type="submission" date="2014-10" db="EMBL/GenBank/DDBJ databases">
        <title>Draft genome of the hookworm Ancylostoma caninum.</title>
        <authorList>
            <person name="Mitreva M."/>
        </authorList>
    </citation>
    <scope>NUCLEOTIDE SEQUENCE [LARGE SCALE GENOMIC DNA]</scope>
    <source>
        <strain evidence="14 15">Baltimore</strain>
    </source>
</reference>
<dbReference type="GO" id="GO:0005524">
    <property type="term" value="F:ATP binding"/>
    <property type="evidence" value="ECO:0007669"/>
    <property type="project" value="UniProtKB-KW"/>
</dbReference>
<keyword evidence="9 11" id="KW-1208">Phospholipid metabolism</keyword>
<dbReference type="SUPFAM" id="SSF56024">
    <property type="entry name" value="Phospholipase D/nuclease"/>
    <property type="match status" value="2"/>
</dbReference>
<evidence type="ECO:0000256" key="8">
    <source>
        <dbReference type="ARBA" id="ARBA00023209"/>
    </source>
</evidence>
<keyword evidence="11" id="KW-0496">Mitochondrion</keyword>
<evidence type="ECO:0000256" key="7">
    <source>
        <dbReference type="ARBA" id="ARBA00023098"/>
    </source>
</evidence>
<sequence>MKYNQSFVKERSRSAKNRIAISTLYLGDGSLERGLVDSIDYNLKRNENLHVTVLLDYLRGTRGVAQEKSSTTLLKAIADRAVVFLYHTPKLTGLVKRVLPERTNEIVGLQHMKLYIFDDSVLISGANLSDSYFVDRQDRYVLFENCKDLADFFCNLINAVGECSFLLNSDGSVTLHPNCSVHPYEGRFVEYRDLLRSRIGKVIGALQTQQASAQSSSSDTLLYPLVQMGLFGYHEEYELLKRLLSSKDSTTSITMASGYFNCIKEYEQLIFSEGKYSMDIVTAAPKANGFFGAAGPSGYVPSMYSWVCERILQMKEKYARNDVNLYEYHRDGWTFHAKGLWVDTPAQTATLVGSSNFGYRSVHRDLEAQILLVTSNERLRSQLKDERRRLFDFASLLDGAALRRADHHIPVVVRVQFMLSTYKLSHSMRSGILNVAENTIMGLLPVGLLVGRALMDNVARRAGPAQVVRTSATLGTVSSLRSRRRISSGVGQNPFEREQMLQRLGGTSIRRSHAQIERDNKLLQESLMNENWVAVYRYPGIRFAVLLARAKLLQTVASVLYLPYSSYQYAVGHADATFFYSTAALAVLAPVALAVFSRYLNRLIGVIAMNESNEFVRVGYLTFWGARKNKILDIADVLPLTEVSGSKSDSLIKFSWFGGSSFLYLPTRGVEIVDEKRAELLFGDLSVFNSSKKE</sequence>
<protein>
    <recommendedName>
        <fullName evidence="11">CDP-diacylglycerol--glycerol-3-phosphate 3-phosphatidyltransferase</fullName>
        <ecNumber evidence="11">2.7.8.5</ecNumber>
    </recommendedName>
</protein>
<dbReference type="PANTHER" id="PTHR12586:SF1">
    <property type="entry name" value="CDP-DIACYLGLYCEROL--GLYCEROL-3-PHOSPHATE 3-PHOSPHATIDYLTRANSFERASE, MITOCHONDRIAL"/>
    <property type="match status" value="1"/>
</dbReference>
<dbReference type="InterPro" id="IPR016270">
    <property type="entry name" value="PGS1"/>
</dbReference>
<evidence type="ECO:0000313" key="14">
    <source>
        <dbReference type="EMBL" id="RCN38516.1"/>
    </source>
</evidence>
<evidence type="ECO:0000256" key="11">
    <source>
        <dbReference type="RuleBase" id="RU365024"/>
    </source>
</evidence>
<comment type="catalytic activity">
    <reaction evidence="10 11">
        <text>a CDP-1,2-diacyl-sn-glycerol + sn-glycerol 3-phosphate = a 1,2-diacyl-sn-glycero-3-phospho-(1'-sn-glycero-3'-phosphate) + CMP + H(+)</text>
        <dbReference type="Rhea" id="RHEA:12593"/>
        <dbReference type="ChEBI" id="CHEBI:15378"/>
        <dbReference type="ChEBI" id="CHEBI:57597"/>
        <dbReference type="ChEBI" id="CHEBI:58332"/>
        <dbReference type="ChEBI" id="CHEBI:60110"/>
        <dbReference type="ChEBI" id="CHEBI:60377"/>
        <dbReference type="EC" id="2.7.8.5"/>
    </reaction>
</comment>
<dbReference type="GO" id="GO:0032049">
    <property type="term" value="P:cardiolipin biosynthetic process"/>
    <property type="evidence" value="ECO:0007669"/>
    <property type="project" value="InterPro"/>
</dbReference>
<evidence type="ECO:0000256" key="6">
    <source>
        <dbReference type="ARBA" id="ARBA00022737"/>
    </source>
</evidence>
<evidence type="ECO:0000256" key="2">
    <source>
        <dbReference type="ARBA" id="ARBA00005042"/>
    </source>
</evidence>
<dbReference type="AlphaFoldDB" id="A0A368G263"/>
<keyword evidence="7 11" id="KW-0443">Lipid metabolism</keyword>
<dbReference type="EMBL" id="JOJR01000394">
    <property type="protein sequence ID" value="RCN38516.1"/>
    <property type="molecule type" value="Genomic_DNA"/>
</dbReference>